<evidence type="ECO:0000313" key="2">
    <source>
        <dbReference type="EMBL" id="MFC0474629.1"/>
    </source>
</evidence>
<dbReference type="Proteomes" id="UP001589738">
    <property type="component" value="Unassembled WGS sequence"/>
</dbReference>
<evidence type="ECO:0000313" key="3">
    <source>
        <dbReference type="Proteomes" id="UP001589738"/>
    </source>
</evidence>
<evidence type="ECO:0000256" key="1">
    <source>
        <dbReference type="SAM" id="MobiDB-lite"/>
    </source>
</evidence>
<proteinExistence type="predicted"/>
<comment type="caution">
    <text evidence="2">The sequence shown here is derived from an EMBL/GenBank/DDBJ whole genome shotgun (WGS) entry which is preliminary data.</text>
</comment>
<feature type="region of interest" description="Disordered" evidence="1">
    <location>
        <begin position="1"/>
        <end position="22"/>
    </location>
</feature>
<organism evidence="2 3">
    <name type="scientific">Robertmurraya beringensis</name>
    <dbReference type="NCBI Taxonomy" id="641660"/>
    <lineage>
        <taxon>Bacteria</taxon>
        <taxon>Bacillati</taxon>
        <taxon>Bacillota</taxon>
        <taxon>Bacilli</taxon>
        <taxon>Bacillales</taxon>
        <taxon>Bacillaceae</taxon>
        <taxon>Robertmurraya</taxon>
    </lineage>
</organism>
<gene>
    <name evidence="2" type="ORF">ACFFHF_04885</name>
</gene>
<protein>
    <submittedName>
        <fullName evidence="2">Uncharacterized protein</fullName>
    </submittedName>
</protein>
<dbReference type="EMBL" id="JBHLUU010000016">
    <property type="protein sequence ID" value="MFC0474629.1"/>
    <property type="molecule type" value="Genomic_DNA"/>
</dbReference>
<keyword evidence="3" id="KW-1185">Reference proteome</keyword>
<reference evidence="2 3" key="1">
    <citation type="submission" date="2024-09" db="EMBL/GenBank/DDBJ databases">
        <authorList>
            <person name="Sun Q."/>
            <person name="Mori K."/>
        </authorList>
    </citation>
    <scope>NUCLEOTIDE SEQUENCE [LARGE SCALE GENOMIC DNA]</scope>
    <source>
        <strain evidence="2 3">CGMCC 1.9126</strain>
    </source>
</reference>
<name>A0ABV6KMX6_9BACI</name>
<accession>A0ABV6KMX6</accession>
<sequence>MVRIHNPVKGDKSKLGADNQMHGGTMEEVDQFSNAIYQAVHPGKGDDKNNNSTQ</sequence>
<dbReference type="RefSeq" id="WP_340903271.1">
    <property type="nucleotide sequence ID" value="NZ_JBHLUU010000016.1"/>
</dbReference>